<dbReference type="Proteomes" id="UP001158576">
    <property type="component" value="Chromosome XSR"/>
</dbReference>
<accession>A0ABN7SKT3</accession>
<sequence length="181" mass="20000">MSTETTANPAATTTTANPAATTTTALSNLCKTSKLLLDVYNSKCDSFSYDDQLIYNEQIALFGPGTDDNCDLPEQVCEQVTTTKSTTTTTAEPTTTTTTTTTTIPEECIEVLDFFAAYEDKLGHSKQECEANRLILQSHYSNCNFDGKCDHLENPQFSGTQNAFPNFFLTLAFFTSFFFKF</sequence>
<gene>
    <name evidence="1" type="ORF">OKIOD_LOCUS8146</name>
</gene>
<protein>
    <submittedName>
        <fullName evidence="1">Oidioi.mRNA.OKI2018_I69.XSR.g16588.t1.cds</fullName>
    </submittedName>
</protein>
<keyword evidence="2" id="KW-1185">Reference proteome</keyword>
<dbReference type="EMBL" id="OU015569">
    <property type="protein sequence ID" value="CAG5099577.1"/>
    <property type="molecule type" value="Genomic_DNA"/>
</dbReference>
<evidence type="ECO:0000313" key="2">
    <source>
        <dbReference type="Proteomes" id="UP001158576"/>
    </source>
</evidence>
<organism evidence="1 2">
    <name type="scientific">Oikopleura dioica</name>
    <name type="common">Tunicate</name>
    <dbReference type="NCBI Taxonomy" id="34765"/>
    <lineage>
        <taxon>Eukaryota</taxon>
        <taxon>Metazoa</taxon>
        <taxon>Chordata</taxon>
        <taxon>Tunicata</taxon>
        <taxon>Appendicularia</taxon>
        <taxon>Copelata</taxon>
        <taxon>Oikopleuridae</taxon>
        <taxon>Oikopleura</taxon>
    </lineage>
</organism>
<evidence type="ECO:0000313" key="1">
    <source>
        <dbReference type="EMBL" id="CAG5099577.1"/>
    </source>
</evidence>
<reference evidence="1 2" key="1">
    <citation type="submission" date="2021-04" db="EMBL/GenBank/DDBJ databases">
        <authorList>
            <person name="Bliznina A."/>
        </authorList>
    </citation>
    <scope>NUCLEOTIDE SEQUENCE [LARGE SCALE GENOMIC DNA]</scope>
</reference>
<proteinExistence type="predicted"/>
<name>A0ABN7SKT3_OIKDI</name>